<keyword evidence="1" id="KW-0812">Transmembrane</keyword>
<organism evidence="2 3">
    <name type="scientific">Mongoliitalea lutea</name>
    <dbReference type="NCBI Taxonomy" id="849756"/>
    <lineage>
        <taxon>Bacteria</taxon>
        <taxon>Pseudomonadati</taxon>
        <taxon>Bacteroidota</taxon>
        <taxon>Cytophagia</taxon>
        <taxon>Cytophagales</taxon>
        <taxon>Cyclobacteriaceae</taxon>
        <taxon>Mongoliitalea</taxon>
    </lineage>
</organism>
<name>A0A8J3CUY6_9BACT</name>
<dbReference type="EMBL" id="BMYF01000004">
    <property type="protein sequence ID" value="GHB29923.1"/>
    <property type="molecule type" value="Genomic_DNA"/>
</dbReference>
<accession>A0A8J3CUY6</accession>
<dbReference type="Proteomes" id="UP000642809">
    <property type="component" value="Unassembled WGS sequence"/>
</dbReference>
<proteinExistence type="predicted"/>
<feature type="transmembrane region" description="Helical" evidence="1">
    <location>
        <begin position="96"/>
        <end position="116"/>
    </location>
</feature>
<reference evidence="2" key="2">
    <citation type="submission" date="2020-09" db="EMBL/GenBank/DDBJ databases">
        <authorList>
            <person name="Sun Q."/>
            <person name="Kim S."/>
        </authorList>
    </citation>
    <scope>NUCLEOTIDE SEQUENCE</scope>
    <source>
        <strain evidence="2">KCTC 23224</strain>
    </source>
</reference>
<dbReference type="AlphaFoldDB" id="A0A8J3CUY6"/>
<evidence type="ECO:0000256" key="1">
    <source>
        <dbReference type="SAM" id="Phobius"/>
    </source>
</evidence>
<evidence type="ECO:0000313" key="3">
    <source>
        <dbReference type="Proteomes" id="UP000642809"/>
    </source>
</evidence>
<comment type="caution">
    <text evidence="2">The sequence shown here is derived from an EMBL/GenBank/DDBJ whole genome shotgun (WGS) entry which is preliminary data.</text>
</comment>
<gene>
    <name evidence="2" type="ORF">GCM10008106_08460</name>
</gene>
<keyword evidence="1" id="KW-0472">Membrane</keyword>
<keyword evidence="1" id="KW-1133">Transmembrane helix</keyword>
<reference evidence="2" key="1">
    <citation type="journal article" date="2014" name="Int. J. Syst. Evol. Microbiol.">
        <title>Complete genome sequence of Corynebacterium casei LMG S-19264T (=DSM 44701T), isolated from a smear-ripened cheese.</title>
        <authorList>
            <consortium name="US DOE Joint Genome Institute (JGI-PGF)"/>
            <person name="Walter F."/>
            <person name="Albersmeier A."/>
            <person name="Kalinowski J."/>
            <person name="Ruckert C."/>
        </authorList>
    </citation>
    <scope>NUCLEOTIDE SEQUENCE</scope>
    <source>
        <strain evidence="2">KCTC 23224</strain>
    </source>
</reference>
<feature type="transmembrane region" description="Helical" evidence="1">
    <location>
        <begin position="68"/>
        <end position="90"/>
    </location>
</feature>
<evidence type="ECO:0000313" key="2">
    <source>
        <dbReference type="EMBL" id="GHB29923.1"/>
    </source>
</evidence>
<keyword evidence="3" id="KW-1185">Reference proteome</keyword>
<protein>
    <submittedName>
        <fullName evidence="2">Uncharacterized protein</fullName>
    </submittedName>
</protein>
<sequence>MLLAITFSGVAQIAEDTQLIDVNRDWFSGWNKYSVKGQEFNFKELEAVMAKFPDSKEFMDIAKKRKRVGIPLAFAGLVGISTAVFLAPGSDNISPVFWPSFGALVIGSGFISSYFVNQQRAVNAYNQQVFSSVRGTATLELQLSPVKSGVALRF</sequence>